<dbReference type="GO" id="GO:0016747">
    <property type="term" value="F:acyltransferase activity, transferring groups other than amino-acyl groups"/>
    <property type="evidence" value="ECO:0007669"/>
    <property type="project" value="InterPro"/>
</dbReference>
<evidence type="ECO:0000259" key="3">
    <source>
        <dbReference type="PROSITE" id="PS51186"/>
    </source>
</evidence>
<dbReference type="EMBL" id="CP002917">
    <property type="protein sequence ID" value="AEK36152.1"/>
    <property type="molecule type" value="Genomic_DNA"/>
</dbReference>
<dbReference type="PANTHER" id="PTHR43877:SF2">
    <property type="entry name" value="AMINOALKYLPHOSPHONATE N-ACETYLTRANSFERASE-RELATED"/>
    <property type="match status" value="1"/>
</dbReference>
<organism evidence="4 5">
    <name type="scientific">Corynebacterium variabile (strain DSM 44702 / CIP 107183 / JCM 12073 / NCIMB 30131)</name>
    <name type="common">Corynebacterium mooreparkense</name>
    <dbReference type="NCBI Taxonomy" id="858619"/>
    <lineage>
        <taxon>Bacteria</taxon>
        <taxon>Bacillati</taxon>
        <taxon>Actinomycetota</taxon>
        <taxon>Actinomycetes</taxon>
        <taxon>Mycobacteriales</taxon>
        <taxon>Corynebacteriaceae</taxon>
        <taxon>Corynebacterium</taxon>
    </lineage>
</organism>
<keyword evidence="2" id="KW-0012">Acyltransferase</keyword>
<feature type="domain" description="N-acetyltransferase" evidence="3">
    <location>
        <begin position="34"/>
        <end position="177"/>
    </location>
</feature>
<dbReference type="Pfam" id="PF00583">
    <property type="entry name" value="Acetyltransf_1"/>
    <property type="match status" value="1"/>
</dbReference>
<dbReference type="KEGG" id="cva:CVAR_0799"/>
<evidence type="ECO:0000313" key="5">
    <source>
        <dbReference type="Proteomes" id="UP000006659"/>
    </source>
</evidence>
<dbReference type="STRING" id="858619.CVAR_0799"/>
<dbReference type="SUPFAM" id="SSF55729">
    <property type="entry name" value="Acyl-CoA N-acyltransferases (Nat)"/>
    <property type="match status" value="1"/>
</dbReference>
<accession>G0HB27</accession>
<name>G0HB27_CORVD</name>
<dbReference type="Gene3D" id="3.40.630.30">
    <property type="match status" value="1"/>
</dbReference>
<dbReference type="InterPro" id="IPR050832">
    <property type="entry name" value="Bact_Acetyltransf"/>
</dbReference>
<proteinExistence type="predicted"/>
<evidence type="ECO:0000313" key="4">
    <source>
        <dbReference type="EMBL" id="AEK36152.1"/>
    </source>
</evidence>
<dbReference type="InterPro" id="IPR016181">
    <property type="entry name" value="Acyl_CoA_acyltransferase"/>
</dbReference>
<sequence length="224" mass="25465">MDRLCRMTDTSRETFTDTLVVASIESDEAAPLLAELEYEYTTRYEDYDGFDKDEDAPEEIDLFPPLVFSEPLGSLLLVRRDGRTIAGGAFMYLDEETAEIKRVWTSTSHRRQGLSRRVMGALESAVAERGYRRVYLTTGPRQPEAVKLYLSLGYTPLFDVNADPEDVVHLAFEKEVESSGVLPDIHQDAEDVVVARAAAQRDAVEATYRWRPRPELRLVDLDRN</sequence>
<reference evidence="4 5" key="1">
    <citation type="journal article" date="2011" name="BMC Genomics">
        <title>Complete genome sequence of Corynebacterium variabile DSM 44702 isolated from the surface of smear-ripened cheeses and insights into cheese ripening and flavor generation.</title>
        <authorList>
            <person name="Schroeder J."/>
            <person name="Maus I."/>
            <person name="Trost E."/>
            <person name="Tauch A."/>
        </authorList>
    </citation>
    <scope>NUCLEOTIDE SEQUENCE [LARGE SCALE GENOMIC DNA]</scope>
    <source>
        <strain evidence="5">DSM 44702 / JCM 12073 / NCIMB 30131</strain>
    </source>
</reference>
<evidence type="ECO:0000256" key="1">
    <source>
        <dbReference type="ARBA" id="ARBA00022679"/>
    </source>
</evidence>
<keyword evidence="1 4" id="KW-0808">Transferase</keyword>
<dbReference type="PROSITE" id="PS51186">
    <property type="entry name" value="GNAT"/>
    <property type="match status" value="1"/>
</dbReference>
<dbReference type="Proteomes" id="UP000006659">
    <property type="component" value="Chromosome"/>
</dbReference>
<dbReference type="HOGENOM" id="CLU_013985_11_1_11"/>
<dbReference type="AlphaFoldDB" id="G0HB27"/>
<dbReference type="PANTHER" id="PTHR43877">
    <property type="entry name" value="AMINOALKYLPHOSPHONATE N-ACETYLTRANSFERASE-RELATED-RELATED"/>
    <property type="match status" value="1"/>
</dbReference>
<dbReference type="CDD" id="cd04301">
    <property type="entry name" value="NAT_SF"/>
    <property type="match status" value="1"/>
</dbReference>
<protein>
    <submittedName>
        <fullName evidence="4">Putative acetyltransferase</fullName>
    </submittedName>
</protein>
<dbReference type="InterPro" id="IPR000182">
    <property type="entry name" value="GNAT_dom"/>
</dbReference>
<gene>
    <name evidence="4" type="ordered locus">CVAR_0799</name>
</gene>
<dbReference type="eggNOG" id="COG0456">
    <property type="taxonomic scope" value="Bacteria"/>
</dbReference>
<evidence type="ECO:0000256" key="2">
    <source>
        <dbReference type="ARBA" id="ARBA00023315"/>
    </source>
</evidence>